<evidence type="ECO:0000256" key="14">
    <source>
        <dbReference type="SAM" id="MobiDB-lite"/>
    </source>
</evidence>
<feature type="domain" description="Acyl-CoA dehydrogenase C-terminal" evidence="17">
    <location>
        <begin position="258"/>
        <end position="409"/>
    </location>
</feature>
<dbReference type="Gene3D" id="2.40.110.10">
    <property type="entry name" value="Butyryl-CoA Dehydrogenase, subunit A, domain 2"/>
    <property type="match status" value="1"/>
</dbReference>
<comment type="catalytic activity">
    <reaction evidence="12">
        <text>dibenzothiophene 5-oxide + FMNH2 + O2 = dibenzothiophene 5,5-dioxide + FMN + H2O + H(+)</text>
        <dbReference type="Rhea" id="RHEA:49080"/>
        <dbReference type="ChEBI" id="CHEBI:15377"/>
        <dbReference type="ChEBI" id="CHEBI:15378"/>
        <dbReference type="ChEBI" id="CHEBI:15379"/>
        <dbReference type="ChEBI" id="CHEBI:23683"/>
        <dbReference type="ChEBI" id="CHEBI:57618"/>
        <dbReference type="ChEBI" id="CHEBI:58210"/>
        <dbReference type="ChEBI" id="CHEBI:90356"/>
    </reaction>
</comment>
<dbReference type="Proteomes" id="UP000462152">
    <property type="component" value="Unassembled WGS sequence"/>
</dbReference>
<dbReference type="InterPro" id="IPR013107">
    <property type="entry name" value="Acyl-CoA_DH_C"/>
</dbReference>
<evidence type="ECO:0000256" key="2">
    <source>
        <dbReference type="ARBA" id="ARBA00022630"/>
    </source>
</evidence>
<dbReference type="PANTHER" id="PTHR43884">
    <property type="entry name" value="ACYL-COA DEHYDROGENASE"/>
    <property type="match status" value="1"/>
</dbReference>
<evidence type="ECO:0000256" key="7">
    <source>
        <dbReference type="ARBA" id="ARBA00034307"/>
    </source>
</evidence>
<evidence type="ECO:0000259" key="15">
    <source>
        <dbReference type="Pfam" id="PF02770"/>
    </source>
</evidence>
<dbReference type="EMBL" id="WOGT01000007">
    <property type="protein sequence ID" value="MUN55605.1"/>
    <property type="molecule type" value="Genomic_DNA"/>
</dbReference>
<dbReference type="SUPFAM" id="SSF47203">
    <property type="entry name" value="Acyl-CoA dehydrogenase C-terminal domain-like"/>
    <property type="match status" value="1"/>
</dbReference>
<name>A0A7K1LKE9_9MICC</name>
<feature type="domain" description="Acyl-CoA oxidase/dehydrogenase middle" evidence="15">
    <location>
        <begin position="147"/>
        <end position="231"/>
    </location>
</feature>
<keyword evidence="4" id="KW-0547">Nucleotide-binding</keyword>
<feature type="compositionally biased region" description="Polar residues" evidence="14">
    <location>
        <begin position="1"/>
        <end position="14"/>
    </location>
</feature>
<evidence type="ECO:0000256" key="5">
    <source>
        <dbReference type="ARBA" id="ARBA00023002"/>
    </source>
</evidence>
<evidence type="ECO:0000256" key="9">
    <source>
        <dbReference type="ARBA" id="ARBA00034328"/>
    </source>
</evidence>
<organism evidence="18 19">
    <name type="scientific">Rothia koreensis</name>
    <dbReference type="NCBI Taxonomy" id="592378"/>
    <lineage>
        <taxon>Bacteria</taxon>
        <taxon>Bacillati</taxon>
        <taxon>Actinomycetota</taxon>
        <taxon>Actinomycetes</taxon>
        <taxon>Micrococcales</taxon>
        <taxon>Micrococcaceae</taxon>
        <taxon>Rothia</taxon>
    </lineage>
</organism>
<dbReference type="InterPro" id="IPR013786">
    <property type="entry name" value="AcylCoA_DH/ox_N"/>
</dbReference>
<dbReference type="InterPro" id="IPR037069">
    <property type="entry name" value="AcylCoA_DH/ox_N_sf"/>
</dbReference>
<evidence type="ECO:0000256" key="11">
    <source>
        <dbReference type="ARBA" id="ARBA00047859"/>
    </source>
</evidence>
<keyword evidence="3" id="KW-0288">FMN</keyword>
<dbReference type="SUPFAM" id="SSF56645">
    <property type="entry name" value="Acyl-CoA dehydrogenase NM domain-like"/>
    <property type="match status" value="1"/>
</dbReference>
<keyword evidence="2" id="KW-0285">Flavoprotein</keyword>
<dbReference type="PIRSF" id="PIRSF016578">
    <property type="entry name" value="HsaA"/>
    <property type="match status" value="1"/>
</dbReference>
<evidence type="ECO:0000256" key="10">
    <source>
        <dbReference type="ARBA" id="ARBA00034345"/>
    </source>
</evidence>
<accession>A0A7K1LKE9</accession>
<dbReference type="Pfam" id="PF02770">
    <property type="entry name" value="Acyl-CoA_dh_M"/>
    <property type="match status" value="1"/>
</dbReference>
<dbReference type="InterPro" id="IPR036250">
    <property type="entry name" value="AcylCo_DH-like_C"/>
</dbReference>
<comment type="subcellular location">
    <subcellularLocation>
        <location evidence="1">Cytoplasm</location>
    </subcellularLocation>
</comment>
<feature type="domain" description="Acyl-CoA dehydrogenase/oxidase N-terminal" evidence="16">
    <location>
        <begin position="45"/>
        <end position="137"/>
    </location>
</feature>
<dbReference type="GO" id="GO:0050660">
    <property type="term" value="F:flavin adenine dinucleotide binding"/>
    <property type="evidence" value="ECO:0007669"/>
    <property type="project" value="InterPro"/>
</dbReference>
<keyword evidence="19" id="KW-1185">Reference proteome</keyword>
<dbReference type="EC" id="1.14.14.21" evidence="9"/>
<feature type="region of interest" description="Disordered" evidence="14">
    <location>
        <begin position="1"/>
        <end position="26"/>
    </location>
</feature>
<dbReference type="Pfam" id="PF02771">
    <property type="entry name" value="Acyl-CoA_dh_N"/>
    <property type="match status" value="1"/>
</dbReference>
<keyword evidence="5" id="KW-0560">Oxidoreductase</keyword>
<protein>
    <recommendedName>
        <fullName evidence="10">Dibenzothiophene monooxygenase</fullName>
        <ecNumber evidence="9">1.14.14.21</ecNumber>
    </recommendedName>
</protein>
<dbReference type="Gene3D" id="1.20.140.10">
    <property type="entry name" value="Butyryl-CoA Dehydrogenase, subunit A, domain 3"/>
    <property type="match status" value="1"/>
</dbReference>
<evidence type="ECO:0000256" key="8">
    <source>
        <dbReference type="ARBA" id="ARBA00034317"/>
    </source>
</evidence>
<comment type="caution">
    <text evidence="18">The sequence shown here is derived from an EMBL/GenBank/DDBJ whole genome shotgun (WGS) entry which is preliminary data.</text>
</comment>
<evidence type="ECO:0000259" key="16">
    <source>
        <dbReference type="Pfam" id="PF02771"/>
    </source>
</evidence>
<reference evidence="18 19" key="1">
    <citation type="submission" date="2019-12" db="EMBL/GenBank/DDBJ databases">
        <authorList>
            <person name="Li J."/>
            <person name="Shi Y."/>
            <person name="Xu G."/>
            <person name="Xiao D."/>
            <person name="Ran X."/>
        </authorList>
    </citation>
    <scope>NUCLEOTIDE SEQUENCE [LARGE SCALE GENOMIC DNA]</scope>
    <source>
        <strain evidence="18 19">JCM 15915</strain>
    </source>
</reference>
<dbReference type="GO" id="GO:0005737">
    <property type="term" value="C:cytoplasm"/>
    <property type="evidence" value="ECO:0007669"/>
    <property type="project" value="UniProtKB-SubCell"/>
</dbReference>
<dbReference type="OrthoDB" id="571684at2"/>
<evidence type="ECO:0000313" key="19">
    <source>
        <dbReference type="Proteomes" id="UP000462152"/>
    </source>
</evidence>
<dbReference type="InterPro" id="IPR006091">
    <property type="entry name" value="Acyl-CoA_Oxase/DH_mid-dom"/>
</dbReference>
<comment type="catalytic activity">
    <reaction evidence="13">
        <text>dibenzothiophene + 2 FMNH2 + 2 O2 = dibenzothiophene 5,5-dioxide + 2 FMN + 2 H2O + 2 H(+)</text>
        <dbReference type="Rhea" id="RHEA:49072"/>
        <dbReference type="ChEBI" id="CHEBI:15377"/>
        <dbReference type="ChEBI" id="CHEBI:15378"/>
        <dbReference type="ChEBI" id="CHEBI:15379"/>
        <dbReference type="ChEBI" id="CHEBI:23681"/>
        <dbReference type="ChEBI" id="CHEBI:57618"/>
        <dbReference type="ChEBI" id="CHEBI:58210"/>
        <dbReference type="ChEBI" id="CHEBI:90356"/>
        <dbReference type="EC" id="1.14.14.21"/>
    </reaction>
</comment>
<proteinExistence type="inferred from homology"/>
<dbReference type="GO" id="GO:0004497">
    <property type="term" value="F:monooxygenase activity"/>
    <property type="evidence" value="ECO:0007669"/>
    <property type="project" value="UniProtKB-KW"/>
</dbReference>
<dbReference type="GO" id="GO:0008470">
    <property type="term" value="F:3-methylbutanoyl-CoA dehydrogenase activity"/>
    <property type="evidence" value="ECO:0007669"/>
    <property type="project" value="TreeGrafter"/>
</dbReference>
<evidence type="ECO:0000256" key="1">
    <source>
        <dbReference type="ARBA" id="ARBA00004496"/>
    </source>
</evidence>
<dbReference type="InterPro" id="IPR009100">
    <property type="entry name" value="AcylCoA_DH/oxidase_NM_dom_sf"/>
</dbReference>
<comment type="similarity">
    <text evidence="8">Belongs to the DszC flavin monooxygenase family.</text>
</comment>
<dbReference type="InterPro" id="IPR046373">
    <property type="entry name" value="Acyl-CoA_Oxase/DH_mid-dom_sf"/>
</dbReference>
<keyword evidence="6" id="KW-0503">Monooxygenase</keyword>
<evidence type="ECO:0000256" key="6">
    <source>
        <dbReference type="ARBA" id="ARBA00023033"/>
    </source>
</evidence>
<dbReference type="AlphaFoldDB" id="A0A7K1LKE9"/>
<sequence length="445" mass="47345">MTAVSPSLDLNGSSPEKRGPMTDIPSLPSDYPSLAQHFAPLFESIAQGSLERDVERRLPYEEFRRLEAAGFSTLRVPAKHGGPGASIETFTRLLIDLAAADANVAHVYRSHYGFVESLRFQPPEIQAAWYPRVLAGETVGNASTEIGGNSLGTLNTRLVHTPEGWRVRGEKYYTTGTIFSDCTRVSASLEEGEGRRFAVVRTDAPGVSIADDWDGFGQRLTGTGTTTFENVPVEEHGVLDRVTGSPEAIHEAAFFQLVLLAVMAGIARAARDDAAGAVARRARTFNTGSGLPFREDPLIQEATGRIAAKAYTAEAVVTHTARILDDGIAAAEAAGAASSEFLDDPDFAARVPEALSFSEVAVEHAQVSVPEAALGAAQELFLTGGASATSRSKGLDRHWRNAQTVATHNPIAFRARAVGDYWINGTLPEGLNAIGDATSRKGATA</sequence>
<evidence type="ECO:0000256" key="12">
    <source>
        <dbReference type="ARBA" id="ARBA00048445"/>
    </source>
</evidence>
<comment type="catalytic activity">
    <reaction evidence="11">
        <text>dibenzothiophene + FMNH2 + O2 = dibenzothiophene 5-oxide + FMN + H2O + H(+)</text>
        <dbReference type="Rhea" id="RHEA:49076"/>
        <dbReference type="ChEBI" id="CHEBI:15377"/>
        <dbReference type="ChEBI" id="CHEBI:15378"/>
        <dbReference type="ChEBI" id="CHEBI:15379"/>
        <dbReference type="ChEBI" id="CHEBI:23681"/>
        <dbReference type="ChEBI" id="CHEBI:23683"/>
        <dbReference type="ChEBI" id="CHEBI:57618"/>
        <dbReference type="ChEBI" id="CHEBI:58210"/>
    </reaction>
</comment>
<dbReference type="Gene3D" id="1.10.540.10">
    <property type="entry name" value="Acyl-CoA dehydrogenase/oxidase, N-terminal domain"/>
    <property type="match status" value="1"/>
</dbReference>
<dbReference type="Pfam" id="PF08028">
    <property type="entry name" value="Acyl-CoA_dh_2"/>
    <property type="match status" value="1"/>
</dbReference>
<evidence type="ECO:0000256" key="4">
    <source>
        <dbReference type="ARBA" id="ARBA00022741"/>
    </source>
</evidence>
<evidence type="ECO:0000313" key="18">
    <source>
        <dbReference type="EMBL" id="MUN55605.1"/>
    </source>
</evidence>
<dbReference type="GO" id="GO:0006552">
    <property type="term" value="P:L-leucine catabolic process"/>
    <property type="evidence" value="ECO:0007669"/>
    <property type="project" value="TreeGrafter"/>
</dbReference>
<evidence type="ECO:0000259" key="17">
    <source>
        <dbReference type="Pfam" id="PF08028"/>
    </source>
</evidence>
<dbReference type="PANTHER" id="PTHR43884:SF12">
    <property type="entry name" value="ISOVALERYL-COA DEHYDROGENASE, MITOCHONDRIAL-RELATED"/>
    <property type="match status" value="1"/>
</dbReference>
<evidence type="ECO:0000256" key="13">
    <source>
        <dbReference type="ARBA" id="ARBA00049456"/>
    </source>
</evidence>
<gene>
    <name evidence="18" type="ORF">GMA10_10340</name>
</gene>
<comment type="pathway">
    <text evidence="7">Sulfur metabolism; dibenzothiophene degradation.</text>
</comment>
<evidence type="ECO:0000256" key="3">
    <source>
        <dbReference type="ARBA" id="ARBA00022643"/>
    </source>
</evidence>